<dbReference type="Proteomes" id="UP000297245">
    <property type="component" value="Unassembled WGS sequence"/>
</dbReference>
<dbReference type="GO" id="GO:0003677">
    <property type="term" value="F:DNA binding"/>
    <property type="evidence" value="ECO:0007669"/>
    <property type="project" value="UniProtKB-UniRule"/>
</dbReference>
<accession>A0A4S8MQ24</accession>
<evidence type="ECO:0000256" key="3">
    <source>
        <dbReference type="ARBA" id="ARBA00004123"/>
    </source>
</evidence>
<dbReference type="Pfam" id="PF21180">
    <property type="entry name" value="TOP6A-Spo11_Toprim"/>
    <property type="match status" value="1"/>
</dbReference>
<keyword evidence="9 12" id="KW-0238">DNA-binding</keyword>
<evidence type="ECO:0000259" key="14">
    <source>
        <dbReference type="Pfam" id="PF21180"/>
    </source>
</evidence>
<protein>
    <recommendedName>
        <fullName evidence="5">DNA topoisomerase (ATP-hydrolyzing)</fullName>
        <ecNumber evidence="5">5.6.2.2</ecNumber>
    </recommendedName>
</protein>
<evidence type="ECO:0000313" key="16">
    <source>
        <dbReference type="Proteomes" id="UP000297245"/>
    </source>
</evidence>
<comment type="subcellular location">
    <subcellularLocation>
        <location evidence="3">Nucleus</location>
    </subcellularLocation>
</comment>
<evidence type="ECO:0000256" key="9">
    <source>
        <dbReference type="ARBA" id="ARBA00023125"/>
    </source>
</evidence>
<evidence type="ECO:0000256" key="8">
    <source>
        <dbReference type="ARBA" id="ARBA00023029"/>
    </source>
</evidence>
<evidence type="ECO:0000256" key="6">
    <source>
        <dbReference type="ARBA" id="ARBA00022723"/>
    </source>
</evidence>
<evidence type="ECO:0000256" key="5">
    <source>
        <dbReference type="ARBA" id="ARBA00012895"/>
    </source>
</evidence>
<evidence type="ECO:0000256" key="12">
    <source>
        <dbReference type="PROSITE-ProRule" id="PRU01385"/>
    </source>
</evidence>
<sequence length="368" mass="41407">MLNRIYGVKYLTYPRKMASGSAKPIAQLFRVMNFMHEAICNHIPATKRHLHAQILLKDVPLFKSQKVVDNLVDDIAATLAVERSELNVRATSKGTFCGSGLTIHLFTGESIQGKDVEATLIPVGEDIESFDFDQQVKWVLIVEKDAVFQTLCHLKLTNHPDLYSKGLLITGKGYPDLATRHLVKTLSDCLPPSIPILALVDSDPYGIDILSVYKFGSRALLHERDRLAAVRVQWLGIWSSELALYGIERDDLIPITEHDQKKAFAMLQRPQLPTKWRKELMHMLHNRRKAEIEILCSRNRLLSLSQAQDSFQDPDACSFNPASQTLEDVDIDVSQNQIPSNPLLGSQSPLLQYLFNKLPQFIAAAQVS</sequence>
<organism evidence="15 16">
    <name type="scientific">Dendrothele bispora (strain CBS 962.96)</name>
    <dbReference type="NCBI Taxonomy" id="1314807"/>
    <lineage>
        <taxon>Eukaryota</taxon>
        <taxon>Fungi</taxon>
        <taxon>Dikarya</taxon>
        <taxon>Basidiomycota</taxon>
        <taxon>Agaricomycotina</taxon>
        <taxon>Agaricomycetes</taxon>
        <taxon>Agaricomycetidae</taxon>
        <taxon>Agaricales</taxon>
        <taxon>Agaricales incertae sedis</taxon>
        <taxon>Dendrothele</taxon>
    </lineage>
</organism>
<keyword evidence="6" id="KW-0479">Metal-binding</keyword>
<dbReference type="GO" id="GO:0000706">
    <property type="term" value="P:meiotic DNA double-strand break processing"/>
    <property type="evidence" value="ECO:0007669"/>
    <property type="project" value="TreeGrafter"/>
</dbReference>
<gene>
    <name evidence="15" type="ORF">K435DRAFT_648250</name>
</gene>
<dbReference type="GO" id="GO:0005524">
    <property type="term" value="F:ATP binding"/>
    <property type="evidence" value="ECO:0007669"/>
    <property type="project" value="InterPro"/>
</dbReference>
<dbReference type="SUPFAM" id="SSF56726">
    <property type="entry name" value="DNA topoisomerase IV, alpha subunit"/>
    <property type="match status" value="1"/>
</dbReference>
<dbReference type="PRINTS" id="PR01550">
    <property type="entry name" value="TOP6AFAMILY"/>
</dbReference>
<dbReference type="PANTHER" id="PTHR10848:SF0">
    <property type="entry name" value="MEIOTIC RECOMBINATION PROTEIN SPO11"/>
    <property type="match status" value="1"/>
</dbReference>
<dbReference type="InterPro" id="IPR013049">
    <property type="entry name" value="Spo11/TopoVI_A_N"/>
</dbReference>
<feature type="domain" description="Spo11/DNA topoisomerase VI subunit A N-terminal" evidence="13">
    <location>
        <begin position="25"/>
        <end position="88"/>
    </location>
</feature>
<evidence type="ECO:0000256" key="4">
    <source>
        <dbReference type="ARBA" id="ARBA00006559"/>
    </source>
</evidence>
<dbReference type="Gene3D" id="3.40.1360.10">
    <property type="match status" value="1"/>
</dbReference>
<proteinExistence type="inferred from homology"/>
<evidence type="ECO:0000259" key="13">
    <source>
        <dbReference type="Pfam" id="PF04406"/>
    </source>
</evidence>
<comment type="similarity">
    <text evidence="4 12">Belongs to the TOP6A family.</text>
</comment>
<dbReference type="GO" id="GO:0007131">
    <property type="term" value="P:reciprocal meiotic recombination"/>
    <property type="evidence" value="ECO:0007669"/>
    <property type="project" value="TreeGrafter"/>
</dbReference>
<dbReference type="Gene3D" id="1.10.10.10">
    <property type="entry name" value="Winged helix-like DNA-binding domain superfamily/Winged helix DNA-binding domain"/>
    <property type="match status" value="1"/>
</dbReference>
<evidence type="ECO:0000256" key="2">
    <source>
        <dbReference type="ARBA" id="ARBA00001946"/>
    </source>
</evidence>
<dbReference type="PRINTS" id="PR01551">
    <property type="entry name" value="SPO11HOMOLOG"/>
</dbReference>
<keyword evidence="16" id="KW-1185">Reference proteome</keyword>
<keyword evidence="8" id="KW-0799">Topoisomerase</keyword>
<dbReference type="GO" id="GO:0003918">
    <property type="term" value="F:DNA topoisomerase type II (double strand cut, ATP-hydrolyzing) activity"/>
    <property type="evidence" value="ECO:0007669"/>
    <property type="project" value="UniProtKB-EC"/>
</dbReference>
<evidence type="ECO:0000256" key="10">
    <source>
        <dbReference type="ARBA" id="ARBA00023235"/>
    </source>
</evidence>
<dbReference type="EMBL" id="ML179051">
    <property type="protein sequence ID" value="THV05127.1"/>
    <property type="molecule type" value="Genomic_DNA"/>
</dbReference>
<evidence type="ECO:0000313" key="15">
    <source>
        <dbReference type="EMBL" id="THV05127.1"/>
    </source>
</evidence>
<dbReference type="Pfam" id="PF04406">
    <property type="entry name" value="TP6A_N"/>
    <property type="match status" value="1"/>
</dbReference>
<evidence type="ECO:0000256" key="11">
    <source>
        <dbReference type="ARBA" id="ARBA00023242"/>
    </source>
</evidence>
<name>A0A4S8MQ24_DENBC</name>
<comment type="cofactor">
    <cofactor evidence="2">
        <name>Mg(2+)</name>
        <dbReference type="ChEBI" id="CHEBI:18420"/>
    </cofactor>
</comment>
<dbReference type="OrthoDB" id="5377392at2759"/>
<keyword evidence="10 15" id="KW-0413">Isomerase</keyword>
<keyword evidence="11" id="KW-0539">Nucleus</keyword>
<dbReference type="GO" id="GO:0042138">
    <property type="term" value="P:meiotic DNA double-strand break formation"/>
    <property type="evidence" value="ECO:0007669"/>
    <property type="project" value="InterPro"/>
</dbReference>
<comment type="caution">
    <text evidence="12">Lacks conserved residue(s) required for the propagation of feature annotation.</text>
</comment>
<reference evidence="15 16" key="1">
    <citation type="journal article" date="2019" name="Nat. Ecol. Evol.">
        <title>Megaphylogeny resolves global patterns of mushroom evolution.</title>
        <authorList>
            <person name="Varga T."/>
            <person name="Krizsan K."/>
            <person name="Foldi C."/>
            <person name="Dima B."/>
            <person name="Sanchez-Garcia M."/>
            <person name="Sanchez-Ramirez S."/>
            <person name="Szollosi G.J."/>
            <person name="Szarkandi J.G."/>
            <person name="Papp V."/>
            <person name="Albert L."/>
            <person name="Andreopoulos W."/>
            <person name="Angelini C."/>
            <person name="Antonin V."/>
            <person name="Barry K.W."/>
            <person name="Bougher N.L."/>
            <person name="Buchanan P."/>
            <person name="Buyck B."/>
            <person name="Bense V."/>
            <person name="Catcheside P."/>
            <person name="Chovatia M."/>
            <person name="Cooper J."/>
            <person name="Damon W."/>
            <person name="Desjardin D."/>
            <person name="Finy P."/>
            <person name="Geml J."/>
            <person name="Haridas S."/>
            <person name="Hughes K."/>
            <person name="Justo A."/>
            <person name="Karasinski D."/>
            <person name="Kautmanova I."/>
            <person name="Kiss B."/>
            <person name="Kocsube S."/>
            <person name="Kotiranta H."/>
            <person name="LaButti K.M."/>
            <person name="Lechner B.E."/>
            <person name="Liimatainen K."/>
            <person name="Lipzen A."/>
            <person name="Lukacs Z."/>
            <person name="Mihaltcheva S."/>
            <person name="Morgado L.N."/>
            <person name="Niskanen T."/>
            <person name="Noordeloos M.E."/>
            <person name="Ohm R.A."/>
            <person name="Ortiz-Santana B."/>
            <person name="Ovrebo C."/>
            <person name="Racz N."/>
            <person name="Riley R."/>
            <person name="Savchenko A."/>
            <person name="Shiryaev A."/>
            <person name="Soop K."/>
            <person name="Spirin V."/>
            <person name="Szebenyi C."/>
            <person name="Tomsovsky M."/>
            <person name="Tulloss R.E."/>
            <person name="Uehling J."/>
            <person name="Grigoriev I.V."/>
            <person name="Vagvolgyi C."/>
            <person name="Papp T."/>
            <person name="Martin F.M."/>
            <person name="Miettinen O."/>
            <person name="Hibbett D.S."/>
            <person name="Nagy L.G."/>
        </authorList>
    </citation>
    <scope>NUCLEOTIDE SEQUENCE [LARGE SCALE GENOMIC DNA]</scope>
    <source>
        <strain evidence="15 16">CBS 962.96</strain>
    </source>
</reference>
<dbReference type="InterPro" id="IPR036078">
    <property type="entry name" value="Spo11/TopoVI_A_sf"/>
</dbReference>
<dbReference type="AlphaFoldDB" id="A0A4S8MQ24"/>
<dbReference type="InterPro" id="IPR034136">
    <property type="entry name" value="TOPRIM_Topo6A/Spo11"/>
</dbReference>
<dbReference type="InterPro" id="IPR013048">
    <property type="entry name" value="Meiotic_Spo11"/>
</dbReference>
<evidence type="ECO:0000256" key="7">
    <source>
        <dbReference type="ARBA" id="ARBA00022842"/>
    </source>
</evidence>
<evidence type="ECO:0000256" key="1">
    <source>
        <dbReference type="ARBA" id="ARBA00000185"/>
    </source>
</evidence>
<dbReference type="PROSITE" id="PS52041">
    <property type="entry name" value="TOPO_IIB"/>
    <property type="match status" value="1"/>
</dbReference>
<dbReference type="CDD" id="cd00223">
    <property type="entry name" value="TOPRIM_TopoIIB_SPO"/>
    <property type="match status" value="1"/>
</dbReference>
<comment type="catalytic activity">
    <reaction evidence="1">
        <text>ATP-dependent breakage, passage and rejoining of double-stranded DNA.</text>
        <dbReference type="EC" id="5.6.2.2"/>
    </reaction>
</comment>
<dbReference type="GO" id="GO:0046872">
    <property type="term" value="F:metal ion binding"/>
    <property type="evidence" value="ECO:0007669"/>
    <property type="project" value="UniProtKB-KW"/>
</dbReference>
<dbReference type="InterPro" id="IPR036388">
    <property type="entry name" value="WH-like_DNA-bd_sf"/>
</dbReference>
<dbReference type="EC" id="5.6.2.2" evidence="5"/>
<keyword evidence="7" id="KW-0460">Magnesium</keyword>
<feature type="domain" description="Topoisomerase 6 subunit A/Spo11 TOPRIM" evidence="14">
    <location>
        <begin position="138"/>
        <end position="298"/>
    </location>
</feature>
<dbReference type="PANTHER" id="PTHR10848">
    <property type="entry name" value="MEIOTIC RECOMBINATION PROTEIN SPO11"/>
    <property type="match status" value="1"/>
</dbReference>
<dbReference type="GO" id="GO:0000228">
    <property type="term" value="C:nuclear chromosome"/>
    <property type="evidence" value="ECO:0007669"/>
    <property type="project" value="TreeGrafter"/>
</dbReference>
<dbReference type="InterPro" id="IPR002815">
    <property type="entry name" value="Spo11/TopoVI_A"/>
</dbReference>